<feature type="chain" id="PRO_5032271319" evidence="5">
    <location>
        <begin position="33"/>
        <end position="557"/>
    </location>
</feature>
<dbReference type="GO" id="GO:0098046">
    <property type="term" value="C:type V protein secretion system complex"/>
    <property type="evidence" value="ECO:0007669"/>
    <property type="project" value="TreeGrafter"/>
</dbReference>
<reference evidence="8 9" key="1">
    <citation type="submission" date="2020-03" db="EMBL/GenBank/DDBJ databases">
        <title>Genomic Encyclopedia of Type Strains, Phase IV (KMG-IV): sequencing the most valuable type-strain genomes for metagenomic binning, comparative biology and taxonomic classification.</title>
        <authorList>
            <person name="Goeker M."/>
        </authorList>
    </citation>
    <scope>NUCLEOTIDE SEQUENCE [LARGE SCALE GENOMIC DNA]</scope>
    <source>
        <strain evidence="8 9">DSM 19867</strain>
    </source>
</reference>
<comment type="caution">
    <text evidence="8">The sequence shown here is derived from an EMBL/GenBank/DDBJ whole genome shotgun (WGS) entry which is preliminary data.</text>
</comment>
<dbReference type="Pfam" id="PF03865">
    <property type="entry name" value="ShlB"/>
    <property type="match status" value="1"/>
</dbReference>
<dbReference type="GO" id="GO:0046819">
    <property type="term" value="P:protein secretion by the type V secretion system"/>
    <property type="evidence" value="ECO:0007669"/>
    <property type="project" value="TreeGrafter"/>
</dbReference>
<dbReference type="Proteomes" id="UP000570514">
    <property type="component" value="Unassembled WGS sequence"/>
</dbReference>
<evidence type="ECO:0000256" key="1">
    <source>
        <dbReference type="ARBA" id="ARBA00022452"/>
    </source>
</evidence>
<feature type="compositionally biased region" description="Low complexity" evidence="4">
    <location>
        <begin position="31"/>
        <end position="41"/>
    </location>
</feature>
<dbReference type="InterPro" id="IPR005565">
    <property type="entry name" value="Hemolysn_activator_HlyB_C"/>
</dbReference>
<keyword evidence="5" id="KW-0732">Signal</keyword>
<keyword evidence="1" id="KW-1134">Transmembrane beta strand</keyword>
<proteinExistence type="predicted"/>
<evidence type="ECO:0000256" key="4">
    <source>
        <dbReference type="SAM" id="MobiDB-lite"/>
    </source>
</evidence>
<evidence type="ECO:0000259" key="7">
    <source>
        <dbReference type="Pfam" id="PF08479"/>
    </source>
</evidence>
<dbReference type="GO" id="GO:0008320">
    <property type="term" value="F:protein transmembrane transporter activity"/>
    <property type="evidence" value="ECO:0007669"/>
    <property type="project" value="TreeGrafter"/>
</dbReference>
<organism evidence="8 9">
    <name type="scientific">Rhizomicrobium palustre</name>
    <dbReference type="NCBI Taxonomy" id="189966"/>
    <lineage>
        <taxon>Bacteria</taxon>
        <taxon>Pseudomonadati</taxon>
        <taxon>Pseudomonadota</taxon>
        <taxon>Alphaproteobacteria</taxon>
        <taxon>Micropepsales</taxon>
        <taxon>Micropepsaceae</taxon>
        <taxon>Rhizomicrobium</taxon>
    </lineage>
</organism>
<dbReference type="PANTHER" id="PTHR34597:SF6">
    <property type="entry name" value="BLR6126 PROTEIN"/>
    <property type="match status" value="1"/>
</dbReference>
<evidence type="ECO:0000259" key="6">
    <source>
        <dbReference type="Pfam" id="PF03865"/>
    </source>
</evidence>
<dbReference type="Gene3D" id="2.40.160.50">
    <property type="entry name" value="membrane protein fhac: a member of the omp85/tpsb transporter family"/>
    <property type="match status" value="1"/>
</dbReference>
<dbReference type="RefSeq" id="WP_167083084.1">
    <property type="nucleotide sequence ID" value="NZ_BAAADC010000001.1"/>
</dbReference>
<dbReference type="InterPro" id="IPR051544">
    <property type="entry name" value="TPS_OM_transporter"/>
</dbReference>
<keyword evidence="3" id="KW-0998">Cell outer membrane</keyword>
<keyword evidence="1" id="KW-0472">Membrane</keyword>
<keyword evidence="2" id="KW-0812">Transmembrane</keyword>
<dbReference type="InterPro" id="IPR013686">
    <property type="entry name" value="Polypept-transport_assoc_ShlB"/>
</dbReference>
<feature type="region of interest" description="Disordered" evidence="4">
    <location>
        <begin position="31"/>
        <end position="59"/>
    </location>
</feature>
<dbReference type="Gene3D" id="3.10.20.310">
    <property type="entry name" value="membrane protein fhac"/>
    <property type="match status" value="1"/>
</dbReference>
<feature type="domain" description="Polypeptide-transport-associated ShlB-type" evidence="7">
    <location>
        <begin position="61"/>
        <end position="135"/>
    </location>
</feature>
<dbReference type="AlphaFoldDB" id="A0A846N0E0"/>
<dbReference type="Pfam" id="PF08479">
    <property type="entry name" value="POTRA_2"/>
    <property type="match status" value="1"/>
</dbReference>
<evidence type="ECO:0000256" key="3">
    <source>
        <dbReference type="ARBA" id="ARBA00023237"/>
    </source>
</evidence>
<evidence type="ECO:0000256" key="2">
    <source>
        <dbReference type="ARBA" id="ARBA00022692"/>
    </source>
</evidence>
<gene>
    <name evidence="8" type="ORF">FHS83_002273</name>
</gene>
<evidence type="ECO:0000256" key="5">
    <source>
        <dbReference type="SAM" id="SignalP"/>
    </source>
</evidence>
<feature type="domain" description="Haemolysin activator HlyB C-terminal" evidence="6">
    <location>
        <begin position="197"/>
        <end position="519"/>
    </location>
</feature>
<protein>
    <submittedName>
        <fullName evidence="8">Hemolysin activation/secretion protein</fullName>
    </submittedName>
</protein>
<accession>A0A846N0E0</accession>
<name>A0A846N0E0_9PROT</name>
<sequence>MKIVSGTGLARTTLSFCALVAATSMFSGLASAQEPSAPPSAGQDEQKSEAPQSPKAPVHLDINEYRIEGTRLLPQETVEEIVYPFLGPDRTTDDVESARAALQKAYEAAGYQTVAVQIPPQRVRGGVITLKVVEGPVGRLSVKGSRYFDIEEIKADAPSLAEGKVPNFRAVQHDIVALNQQPDRRVTPALRAGATPGTVDVDLNVDDTLPLHASVEYNNRYSVNTTQQRIMTSVHYDNLWQLGHSLNFSYQVAPQRVSDSQVYSLSYLARIPRLDWLSLLAYGVKQDSDVSTLGAINVTGRGQIAGGRAIVTLPFSEGFFHTLSFGADYKHFDQGVTYSGQVSQSPITYVPITADYNATWVDTVSTTQLDANLTFHLRGVGSGAAEFDNKRLNSTGNFAYLRGSLSRTQHLPWDFQLYGKVQGQLSSAPLVSAEELSVGGLDTVRGYLESEVIGDNGGLGSFELRSPYIPGLFGFSADKFVIDDWRFYLFGDAGLATVNSPMSEQQATFYLASIGGGSRIRLFRHLNGSIDAGVPLLDQAATKAHVARLGFRVWIDY</sequence>
<dbReference type="PANTHER" id="PTHR34597">
    <property type="entry name" value="SLR1661 PROTEIN"/>
    <property type="match status" value="1"/>
</dbReference>
<evidence type="ECO:0000313" key="8">
    <source>
        <dbReference type="EMBL" id="NIK88955.1"/>
    </source>
</evidence>
<dbReference type="EMBL" id="JAASRM010000001">
    <property type="protein sequence ID" value="NIK88955.1"/>
    <property type="molecule type" value="Genomic_DNA"/>
</dbReference>
<evidence type="ECO:0000313" key="9">
    <source>
        <dbReference type="Proteomes" id="UP000570514"/>
    </source>
</evidence>
<keyword evidence="9" id="KW-1185">Reference proteome</keyword>
<feature type="signal peptide" evidence="5">
    <location>
        <begin position="1"/>
        <end position="32"/>
    </location>
</feature>